<dbReference type="InterPro" id="IPR011029">
    <property type="entry name" value="DEATH-like_dom_sf"/>
</dbReference>
<keyword evidence="3" id="KW-1185">Reference proteome</keyword>
<dbReference type="Pfam" id="PF00531">
    <property type="entry name" value="Death"/>
    <property type="match status" value="1"/>
</dbReference>
<reference evidence="2 3" key="1">
    <citation type="submission" date="2024-11" db="EMBL/GenBank/DDBJ databases">
        <title>Chromosome-level genome assembly of the freshwater bivalve Anodonta woodiana.</title>
        <authorList>
            <person name="Chen X."/>
        </authorList>
    </citation>
    <scope>NUCLEOTIDE SEQUENCE [LARGE SCALE GENOMIC DNA]</scope>
    <source>
        <strain evidence="2">MN2024</strain>
        <tissue evidence="2">Gills</tissue>
    </source>
</reference>
<evidence type="ECO:0000259" key="1">
    <source>
        <dbReference type="Pfam" id="PF00531"/>
    </source>
</evidence>
<dbReference type="SUPFAM" id="SSF47986">
    <property type="entry name" value="DEATH domain"/>
    <property type="match status" value="1"/>
</dbReference>
<gene>
    <name evidence="2" type="ORF">ACJMK2_018136</name>
</gene>
<accession>A0ABD3UCH5</accession>
<feature type="domain" description="Death" evidence="1">
    <location>
        <begin position="123"/>
        <end position="207"/>
    </location>
</feature>
<sequence length="221" mass="25248">MRSEQSLKHIKNAESKRISICYEEAITVRAQNGIRISPGYDEDYMQIKFTANEDDNNLTFGVEMEDDATSAELAFALNGRQVYICRFNTAELLRETRVVPNSRLTDDREELDIFMKSETLSEKSLSLLAHHIPVNDVMDLALTLGLSTNDVDHLRAAGCIGRELTLRVLIDWRYRHRQDDFDNMINTLAVSLETISRYALASALRDASTMKRCLNHTDFPE</sequence>
<organism evidence="2 3">
    <name type="scientific">Sinanodonta woodiana</name>
    <name type="common">Chinese pond mussel</name>
    <name type="synonym">Anodonta woodiana</name>
    <dbReference type="NCBI Taxonomy" id="1069815"/>
    <lineage>
        <taxon>Eukaryota</taxon>
        <taxon>Metazoa</taxon>
        <taxon>Spiralia</taxon>
        <taxon>Lophotrochozoa</taxon>
        <taxon>Mollusca</taxon>
        <taxon>Bivalvia</taxon>
        <taxon>Autobranchia</taxon>
        <taxon>Heteroconchia</taxon>
        <taxon>Palaeoheterodonta</taxon>
        <taxon>Unionida</taxon>
        <taxon>Unionoidea</taxon>
        <taxon>Unionidae</taxon>
        <taxon>Unioninae</taxon>
        <taxon>Sinanodonta</taxon>
    </lineage>
</organism>
<dbReference type="Gene3D" id="1.10.533.10">
    <property type="entry name" value="Death Domain, Fas"/>
    <property type="match status" value="1"/>
</dbReference>
<name>A0ABD3UCH5_SINWO</name>
<evidence type="ECO:0000313" key="2">
    <source>
        <dbReference type="EMBL" id="KAL3847214.1"/>
    </source>
</evidence>
<dbReference type="Proteomes" id="UP001634394">
    <property type="component" value="Unassembled WGS sequence"/>
</dbReference>
<comment type="caution">
    <text evidence="2">The sequence shown here is derived from an EMBL/GenBank/DDBJ whole genome shotgun (WGS) entry which is preliminary data.</text>
</comment>
<dbReference type="AlphaFoldDB" id="A0ABD3UCH5"/>
<evidence type="ECO:0000313" key="3">
    <source>
        <dbReference type="Proteomes" id="UP001634394"/>
    </source>
</evidence>
<protein>
    <recommendedName>
        <fullName evidence="1">Death domain-containing protein</fullName>
    </recommendedName>
</protein>
<dbReference type="EMBL" id="JBJQND010000016">
    <property type="protein sequence ID" value="KAL3847214.1"/>
    <property type="molecule type" value="Genomic_DNA"/>
</dbReference>
<proteinExistence type="predicted"/>
<dbReference type="InterPro" id="IPR000488">
    <property type="entry name" value="Death_dom"/>
</dbReference>